<feature type="compositionally biased region" description="Polar residues" evidence="1">
    <location>
        <begin position="626"/>
        <end position="652"/>
    </location>
</feature>
<evidence type="ECO:0000256" key="1">
    <source>
        <dbReference type="SAM" id="MobiDB-lite"/>
    </source>
</evidence>
<name>A0A5J5F9F9_9PEZI</name>
<feature type="compositionally biased region" description="Polar residues" evidence="1">
    <location>
        <begin position="234"/>
        <end position="258"/>
    </location>
</feature>
<feature type="compositionally biased region" description="Basic and acidic residues" evidence="1">
    <location>
        <begin position="605"/>
        <end position="621"/>
    </location>
</feature>
<feature type="compositionally biased region" description="Low complexity" evidence="1">
    <location>
        <begin position="463"/>
        <end position="485"/>
    </location>
</feature>
<feature type="compositionally biased region" description="Low complexity" evidence="1">
    <location>
        <begin position="281"/>
        <end position="311"/>
    </location>
</feature>
<organism evidence="2 3">
    <name type="scientific">Sphaerosporella brunnea</name>
    <dbReference type="NCBI Taxonomy" id="1250544"/>
    <lineage>
        <taxon>Eukaryota</taxon>
        <taxon>Fungi</taxon>
        <taxon>Dikarya</taxon>
        <taxon>Ascomycota</taxon>
        <taxon>Pezizomycotina</taxon>
        <taxon>Pezizomycetes</taxon>
        <taxon>Pezizales</taxon>
        <taxon>Pyronemataceae</taxon>
        <taxon>Sphaerosporella</taxon>
    </lineage>
</organism>
<feature type="compositionally biased region" description="Polar residues" evidence="1">
    <location>
        <begin position="326"/>
        <end position="345"/>
    </location>
</feature>
<feature type="region of interest" description="Disordered" evidence="1">
    <location>
        <begin position="102"/>
        <end position="121"/>
    </location>
</feature>
<feature type="compositionally biased region" description="Polar residues" evidence="1">
    <location>
        <begin position="23"/>
        <end position="39"/>
    </location>
</feature>
<feature type="compositionally biased region" description="Basic residues" evidence="1">
    <location>
        <begin position="732"/>
        <end position="745"/>
    </location>
</feature>
<dbReference type="EMBL" id="VXIS01000013">
    <property type="protein sequence ID" value="KAA8913595.1"/>
    <property type="molecule type" value="Genomic_DNA"/>
</dbReference>
<accession>A0A5J5F9F9</accession>
<dbReference type="AlphaFoldDB" id="A0A5J5F9F9"/>
<comment type="caution">
    <text evidence="2">The sequence shown here is derived from an EMBL/GenBank/DDBJ whole genome shotgun (WGS) entry which is preliminary data.</text>
</comment>
<feature type="compositionally biased region" description="Polar residues" evidence="1">
    <location>
        <begin position="439"/>
        <end position="453"/>
    </location>
</feature>
<proteinExistence type="predicted"/>
<evidence type="ECO:0000313" key="3">
    <source>
        <dbReference type="Proteomes" id="UP000326924"/>
    </source>
</evidence>
<feature type="compositionally biased region" description="Low complexity" evidence="1">
    <location>
        <begin position="102"/>
        <end position="112"/>
    </location>
</feature>
<sequence length="773" mass="82960">MAAQRPPDSNMLRRPVPIFARPSSFSSVPNGENNRSTNPPSLPPAPQRYIDAFDQLLHTSPVPRTITAAYESSRPTVSKPPGGYSVLSDFFTETATTNSMQMMPPAQQQQRAPEMREQQQKTFVSSGFGMNVVTATNGGDQRDQVNDAETTIGTKRSRPEKQPPKKILSLVEMAVEQHRKQMPAMEASSVESGAMDVDEPAPAPEVERDIYSPDITDGEEITTPPKLKRRKVTATKTQSRSANMVQTNEAAATTTSPKVESRKRTEIPPVSTTRATKNGRLEASPSAAELEADQSTPETATASASEKSSTPVTSSRERRTSKKVEQQTQTSEAPATSDPAVSTTLKRPGPSSRVKRTTTNTTKGNKQAEILATPIASNPPAVPTVRQTRSSKKDKDEASPTSPIAPKAAKASTLTPAGPRRTRLFKGGSDEALPAPSASKATSQPDLISSAPRQTRKKDNEKAATAATNPRTTTAGGSKASSSRTIRAPEETSSDNEAPPPQPAPESASRQTHASKKDAEIFTTPAPLKSAQSKKPTASKAPKATEPAAPPTALKPQVLIPVTSKKRSAPEPLEIPETPTPATGPSKRTTRPRRSLLTSEIPETPQEKLTHNPKTPREKPIRNPKTPASKSTGKFASTPGTVTVSAPDATNDSAKKPWENAKGLYNIPAHVLASSGTLWDVASGRRVSGRRHTVVFAQPEPEPEPETEKKSKKGRVSWAPGYGEKVKPAAKDKRKSSGAGVKKRPAPTAGKKQQQQQQQQKEKEVSYEFSDEE</sequence>
<feature type="region of interest" description="Disordered" evidence="1">
    <location>
        <begin position="1"/>
        <end position="47"/>
    </location>
</feature>
<feature type="compositionally biased region" description="Low complexity" evidence="1">
    <location>
        <begin position="570"/>
        <end position="587"/>
    </location>
</feature>
<gene>
    <name evidence="2" type="ORF">FN846DRAFT_886447</name>
</gene>
<feature type="region of interest" description="Disordered" evidence="1">
    <location>
        <begin position="687"/>
        <end position="773"/>
    </location>
</feature>
<keyword evidence="3" id="KW-1185">Reference proteome</keyword>
<feature type="compositionally biased region" description="Low complexity" evidence="1">
    <location>
        <begin position="529"/>
        <end position="556"/>
    </location>
</feature>
<protein>
    <submittedName>
        <fullName evidence="2">Uncharacterized protein</fullName>
    </submittedName>
</protein>
<reference evidence="2 3" key="1">
    <citation type="submission" date="2019-09" db="EMBL/GenBank/DDBJ databases">
        <title>Draft genome of the ectomycorrhizal ascomycete Sphaerosporella brunnea.</title>
        <authorList>
            <consortium name="DOE Joint Genome Institute"/>
            <person name="Benucci G.M."/>
            <person name="Marozzi G."/>
            <person name="Antonielli L."/>
            <person name="Sanchez S."/>
            <person name="Marco P."/>
            <person name="Wang X."/>
            <person name="Falini L.B."/>
            <person name="Barry K."/>
            <person name="Haridas S."/>
            <person name="Lipzen A."/>
            <person name="Labutti K."/>
            <person name="Grigoriev I.V."/>
            <person name="Murat C."/>
            <person name="Martin F."/>
            <person name="Albertini E."/>
            <person name="Donnini D."/>
            <person name="Bonito G."/>
        </authorList>
    </citation>
    <scope>NUCLEOTIDE SEQUENCE [LARGE SCALE GENOMIC DNA]</scope>
    <source>
        <strain evidence="2 3">Sb_GMNB300</strain>
    </source>
</reference>
<evidence type="ECO:0000313" key="2">
    <source>
        <dbReference type="EMBL" id="KAA8913595.1"/>
    </source>
</evidence>
<feature type="region of interest" description="Disordered" evidence="1">
    <location>
        <begin position="130"/>
        <end position="656"/>
    </location>
</feature>
<dbReference type="InParanoid" id="A0A5J5F9F9"/>
<feature type="compositionally biased region" description="Basic and acidic residues" evidence="1">
    <location>
        <begin position="315"/>
        <end position="325"/>
    </location>
</feature>
<dbReference type="Proteomes" id="UP000326924">
    <property type="component" value="Unassembled WGS sequence"/>
</dbReference>